<comment type="similarity">
    <text evidence="1">Belongs to the glycosyl hydrolase 3 family.</text>
</comment>
<dbReference type="GO" id="GO:0009254">
    <property type="term" value="P:peptidoglycan turnover"/>
    <property type="evidence" value="ECO:0007669"/>
    <property type="project" value="TreeGrafter"/>
</dbReference>
<proteinExistence type="inferred from homology"/>
<keyword evidence="3" id="KW-0326">Glycosidase</keyword>
<dbReference type="InterPro" id="IPR001764">
    <property type="entry name" value="Glyco_hydro_3_N"/>
</dbReference>
<dbReference type="InterPro" id="IPR050226">
    <property type="entry name" value="NagZ_Beta-hexosaminidase"/>
</dbReference>
<evidence type="ECO:0000313" key="5">
    <source>
        <dbReference type="EMBL" id="SAL53748.1"/>
    </source>
</evidence>
<reference evidence="5 6" key="1">
    <citation type="submission" date="2016-01" db="EMBL/GenBank/DDBJ databases">
        <authorList>
            <person name="Oliw E.H."/>
        </authorList>
    </citation>
    <scope>NUCLEOTIDE SEQUENCE [LARGE SCALE GENOMIC DNA]</scope>
    <source>
        <strain evidence="5">LMG 27134</strain>
    </source>
</reference>
<dbReference type="InterPro" id="IPR036962">
    <property type="entry name" value="Glyco_hydro_3_N_sf"/>
</dbReference>
<organism evidence="5 6">
    <name type="scientific">Caballeronia udeis</name>
    <dbReference type="NCBI Taxonomy" id="1232866"/>
    <lineage>
        <taxon>Bacteria</taxon>
        <taxon>Pseudomonadati</taxon>
        <taxon>Pseudomonadota</taxon>
        <taxon>Betaproteobacteria</taxon>
        <taxon>Burkholderiales</taxon>
        <taxon>Burkholderiaceae</taxon>
        <taxon>Caballeronia</taxon>
    </lineage>
</organism>
<dbReference type="Gene3D" id="3.20.20.300">
    <property type="entry name" value="Glycoside hydrolase, family 3, N-terminal domain"/>
    <property type="match status" value="1"/>
</dbReference>
<evidence type="ECO:0000256" key="2">
    <source>
        <dbReference type="ARBA" id="ARBA00022801"/>
    </source>
</evidence>
<evidence type="ECO:0000313" key="6">
    <source>
        <dbReference type="Proteomes" id="UP000054683"/>
    </source>
</evidence>
<dbReference type="GO" id="GO:0005975">
    <property type="term" value="P:carbohydrate metabolic process"/>
    <property type="evidence" value="ECO:0007669"/>
    <property type="project" value="InterPro"/>
</dbReference>
<evidence type="ECO:0000256" key="1">
    <source>
        <dbReference type="ARBA" id="ARBA00005336"/>
    </source>
</evidence>
<gene>
    <name evidence="5" type="ORF">AWB69_05678</name>
</gene>
<dbReference type="EMBL" id="FCOK02000046">
    <property type="protein sequence ID" value="SAL53748.1"/>
    <property type="molecule type" value="Genomic_DNA"/>
</dbReference>
<dbReference type="Proteomes" id="UP000054683">
    <property type="component" value="Unassembled WGS sequence"/>
</dbReference>
<evidence type="ECO:0000256" key="3">
    <source>
        <dbReference type="ARBA" id="ARBA00023295"/>
    </source>
</evidence>
<sequence>MARLRFALYFCVVGLAPSSLSSLRYILTDLLRDAYAVLLPAFGGLELADNVLRYLDNGGVSVLLGESREEYVGRAMSADRRASETAEAFISITRTARERAGSNVLVAIDQEFAGIPRLHDLVPALPSLAEALELSSDEIVHRSTVMGQAARLLGVNVFLAPIVDVVTGPNPWLHNRNLGKNPAEVSRLACSFVRGVQAAGIAATAKHFPGHPVTELDPALYEAVVKGTLEDLKPGLNVFRDVIESGVKAVMAGPALVPAVDAAQPSSTSRDTLALLRGELGFKGLIISDDIDAPGILRGREIDATAVASLAAGADLLLLSSEAGLDHIAQAIVNAVQSGVIEHARLAEAASRVRALASELSAGSFAGGTSKQAKD</sequence>
<dbReference type="AlphaFoldDB" id="A0A158IAZ5"/>
<dbReference type="GO" id="GO:0004553">
    <property type="term" value="F:hydrolase activity, hydrolyzing O-glycosyl compounds"/>
    <property type="evidence" value="ECO:0007669"/>
    <property type="project" value="InterPro"/>
</dbReference>
<protein>
    <submittedName>
        <fullName evidence="5">Beta-hexosaminidase</fullName>
    </submittedName>
</protein>
<dbReference type="PANTHER" id="PTHR30480:SF16">
    <property type="entry name" value="GLYCOSIDE HYDROLASE FAMILY 3 DOMAIN PROTEIN"/>
    <property type="match status" value="1"/>
</dbReference>
<dbReference type="InterPro" id="IPR017853">
    <property type="entry name" value="GH"/>
</dbReference>
<dbReference type="PANTHER" id="PTHR30480">
    <property type="entry name" value="BETA-HEXOSAMINIDASE-RELATED"/>
    <property type="match status" value="1"/>
</dbReference>
<name>A0A158IAZ5_9BURK</name>
<keyword evidence="2" id="KW-0378">Hydrolase</keyword>
<feature type="domain" description="Glycoside hydrolase family 3 N-terminal" evidence="4">
    <location>
        <begin position="85"/>
        <end position="354"/>
    </location>
</feature>
<accession>A0A158IAZ5</accession>
<evidence type="ECO:0000259" key="4">
    <source>
        <dbReference type="Pfam" id="PF00933"/>
    </source>
</evidence>
<dbReference type="SUPFAM" id="SSF51445">
    <property type="entry name" value="(Trans)glycosidases"/>
    <property type="match status" value="1"/>
</dbReference>
<dbReference type="Pfam" id="PF00933">
    <property type="entry name" value="Glyco_hydro_3"/>
    <property type="match status" value="1"/>
</dbReference>